<name>A0A7T5R155_9BACT</name>
<proteinExistence type="predicted"/>
<dbReference type="AlphaFoldDB" id="A0A7T5R155"/>
<gene>
    <name evidence="1" type="ORF">HYS17_08720</name>
</gene>
<accession>A0A7T5R155</accession>
<protein>
    <submittedName>
        <fullName evidence="1">Uncharacterized protein</fullName>
    </submittedName>
</protein>
<dbReference type="EMBL" id="CP066681">
    <property type="protein sequence ID" value="QQG35600.1"/>
    <property type="molecule type" value="Genomic_DNA"/>
</dbReference>
<reference evidence="1 2" key="1">
    <citation type="submission" date="2020-07" db="EMBL/GenBank/DDBJ databases">
        <title>Huge and variable diversity of episymbiotic CPR bacteria and DPANN archaea in groundwater ecosystems.</title>
        <authorList>
            <person name="He C.Y."/>
            <person name="Keren R."/>
            <person name="Whittaker M."/>
            <person name="Farag I.F."/>
            <person name="Doudna J."/>
            <person name="Cate J.H.D."/>
            <person name="Banfield J.F."/>
        </authorList>
    </citation>
    <scope>NUCLEOTIDE SEQUENCE [LARGE SCALE GENOMIC DNA]</scope>
    <source>
        <strain evidence="1">NC_groundwater_70_Ag_B-0.1um_54_66</strain>
    </source>
</reference>
<sequence length="204" mass="23122">MIGKAYRVVRQVYDQQRLFSDYPEYKGYSIYQMEGPASPYSFQRATLYLITRENWGGGQTVFIDEDSEISPVRNGATPYISGSKVSVYRPGNSLSSEFRIVSQVKDMKDIEKFGSGIDMPRSHYRLYEAIREGSNGYTGVTVRIFADATDVDYGRGMGIPINETIALPRRSAGEPQHYLHDTSCQNYKDRVWRAIRRASGATNP</sequence>
<dbReference type="Proteomes" id="UP000595362">
    <property type="component" value="Chromosome"/>
</dbReference>
<organism evidence="1 2">
    <name type="scientific">Micavibrio aeruginosavorus</name>
    <dbReference type="NCBI Taxonomy" id="349221"/>
    <lineage>
        <taxon>Bacteria</taxon>
        <taxon>Pseudomonadati</taxon>
        <taxon>Bdellovibrionota</taxon>
        <taxon>Bdellovibrionia</taxon>
        <taxon>Bdellovibrionales</taxon>
        <taxon>Pseudobdellovibrionaceae</taxon>
        <taxon>Micavibrio</taxon>
    </lineage>
</organism>
<evidence type="ECO:0000313" key="1">
    <source>
        <dbReference type="EMBL" id="QQG35600.1"/>
    </source>
</evidence>
<evidence type="ECO:0000313" key="2">
    <source>
        <dbReference type="Proteomes" id="UP000595362"/>
    </source>
</evidence>